<keyword evidence="1" id="KW-0378">Hydrolase</keyword>
<dbReference type="CDD" id="cd16014">
    <property type="entry name" value="PLC"/>
    <property type="match status" value="1"/>
</dbReference>
<feature type="signal peptide" evidence="2">
    <location>
        <begin position="1"/>
        <end position="24"/>
    </location>
</feature>
<dbReference type="Proteomes" id="UP000256645">
    <property type="component" value="Unassembled WGS sequence"/>
</dbReference>
<keyword evidence="2" id="KW-0732">Signal</keyword>
<dbReference type="InterPro" id="IPR007312">
    <property type="entry name" value="Phosphoesterase"/>
</dbReference>
<dbReference type="PANTHER" id="PTHR31956:SF1">
    <property type="entry name" value="NON-SPECIFIC PHOSPHOLIPASE C1"/>
    <property type="match status" value="1"/>
</dbReference>
<evidence type="ECO:0008006" key="5">
    <source>
        <dbReference type="Google" id="ProtNLM"/>
    </source>
</evidence>
<sequence>MTLPKNVLHSLAVMLPLLASSVAASSIADVEHVILFMQENRAFDHYFGSMAGVRGFSDPNVQFNPPSSPNAGKPIWYQEVDSTLTNSTNHLLPWYINYQGGDWLEATQCMIAGDNGWDTNHGALNGDLNNHWPTNNTPWSWGHFKRSDIPVQFAIADAWTVGDMYQESAIASTNPNRAAWISGSTNVPGSPQNSTQGGYPCIDNNETPGCDADGINCYPLLWKTAPEFYQAANVSWQVFQDADNFDDNPLAWFGQFQDAVTGTPLSDRGMATVGLDSFYARAANGTLPAISYIIGPTELSEHPPYAPRDGAWLQRKVVDAVTSGPAYNKSVLMITYDESGGFGDHVTPYHSPNGTAGEWLEDPYGEFGYTYSGPGYRVPFYIVSPWTRGGSVFTEHADHSSQILFVESWLAAKGINVVTDQMVHWRREHMSNLLSAFDFSNPNYSVPVLPDAPAPHTDASGTYDGSSYCEATYAVQRPPVPYGNQSTNVAALSEQGFKSVRGNMTEGRYLTFEMNGYALANAGSPSSDITAAKAIATHQDMSHRWIVHQLQAGGNSFTVSSAKDGRYLGSHTSLTTSTNGTETYAISFSAGKGYSLQNQNGTYLAITSTGCVQISSVEAWFDAFSVTYSS</sequence>
<dbReference type="STRING" id="1849047.A0A3D8SR79"/>
<dbReference type="GO" id="GO:0042578">
    <property type="term" value="F:phosphoric ester hydrolase activity"/>
    <property type="evidence" value="ECO:0007669"/>
    <property type="project" value="UniProtKB-ARBA"/>
</dbReference>
<reference evidence="3 4" key="1">
    <citation type="journal article" date="2018" name="IMA Fungus">
        <title>IMA Genome-F 9: Draft genome sequence of Annulohypoxylon stygium, Aspergillus mulundensis, Berkeleyomyces basicola (syn. Thielaviopsis basicola), Ceratocystis smalleyi, two Cercospora beticola strains, Coleophoma cylindrospora, Fusarium fracticaudum, Phialophora cf. hyalina, and Morchella septimelata.</title>
        <authorList>
            <person name="Wingfield B.D."/>
            <person name="Bills G.F."/>
            <person name="Dong Y."/>
            <person name="Huang W."/>
            <person name="Nel W.J."/>
            <person name="Swalarsk-Parry B.S."/>
            <person name="Vaghefi N."/>
            <person name="Wilken P.M."/>
            <person name="An Z."/>
            <person name="de Beer Z.W."/>
            <person name="De Vos L."/>
            <person name="Chen L."/>
            <person name="Duong T.A."/>
            <person name="Gao Y."/>
            <person name="Hammerbacher A."/>
            <person name="Kikkert J.R."/>
            <person name="Li Y."/>
            <person name="Li H."/>
            <person name="Li K."/>
            <person name="Li Q."/>
            <person name="Liu X."/>
            <person name="Ma X."/>
            <person name="Naidoo K."/>
            <person name="Pethybridge S.J."/>
            <person name="Sun J."/>
            <person name="Steenkamp E.T."/>
            <person name="van der Nest M.A."/>
            <person name="van Wyk S."/>
            <person name="Wingfield M.J."/>
            <person name="Xiong C."/>
            <person name="Yue Q."/>
            <person name="Zhang X."/>
        </authorList>
    </citation>
    <scope>NUCLEOTIDE SEQUENCE [LARGE SCALE GENOMIC DNA]</scope>
    <source>
        <strain evidence="3 4">BP6252</strain>
    </source>
</reference>
<dbReference type="Pfam" id="PF04185">
    <property type="entry name" value="Phosphoesterase"/>
    <property type="match status" value="1"/>
</dbReference>
<name>A0A3D8SR79_9HELO</name>
<feature type="chain" id="PRO_5017788753" description="Non-hemolytic phospholipase C" evidence="2">
    <location>
        <begin position="25"/>
        <end position="630"/>
    </location>
</feature>
<dbReference type="OrthoDB" id="5135119at2759"/>
<keyword evidence="4" id="KW-1185">Reference proteome</keyword>
<protein>
    <recommendedName>
        <fullName evidence="5">Non-hemolytic phospholipase C</fullName>
    </recommendedName>
</protein>
<organism evidence="3 4">
    <name type="scientific">Coleophoma cylindrospora</name>
    <dbReference type="NCBI Taxonomy" id="1849047"/>
    <lineage>
        <taxon>Eukaryota</taxon>
        <taxon>Fungi</taxon>
        <taxon>Dikarya</taxon>
        <taxon>Ascomycota</taxon>
        <taxon>Pezizomycotina</taxon>
        <taxon>Leotiomycetes</taxon>
        <taxon>Helotiales</taxon>
        <taxon>Dermateaceae</taxon>
        <taxon>Coleophoma</taxon>
    </lineage>
</organism>
<evidence type="ECO:0000313" key="3">
    <source>
        <dbReference type="EMBL" id="RDW88816.1"/>
    </source>
</evidence>
<dbReference type="PANTHER" id="PTHR31956">
    <property type="entry name" value="NON-SPECIFIC PHOSPHOLIPASE C4-RELATED"/>
    <property type="match status" value="1"/>
</dbReference>
<accession>A0A3D8SR79</accession>
<dbReference type="InterPro" id="IPR017850">
    <property type="entry name" value="Alkaline_phosphatase_core_sf"/>
</dbReference>
<evidence type="ECO:0000256" key="1">
    <source>
        <dbReference type="ARBA" id="ARBA00022801"/>
    </source>
</evidence>
<evidence type="ECO:0000256" key="2">
    <source>
        <dbReference type="SAM" id="SignalP"/>
    </source>
</evidence>
<comment type="caution">
    <text evidence="3">The sequence shown here is derived from an EMBL/GenBank/DDBJ whole genome shotgun (WGS) entry which is preliminary data.</text>
</comment>
<evidence type="ECO:0000313" key="4">
    <source>
        <dbReference type="Proteomes" id="UP000256645"/>
    </source>
</evidence>
<dbReference type="EMBL" id="PDLM01000001">
    <property type="protein sequence ID" value="RDW88816.1"/>
    <property type="molecule type" value="Genomic_DNA"/>
</dbReference>
<dbReference type="Gene3D" id="3.40.720.10">
    <property type="entry name" value="Alkaline Phosphatase, subunit A"/>
    <property type="match status" value="1"/>
</dbReference>
<proteinExistence type="predicted"/>
<dbReference type="AlphaFoldDB" id="A0A3D8SR79"/>
<gene>
    <name evidence="3" type="ORF">BP6252_00848</name>
</gene>